<evidence type="ECO:0000256" key="1">
    <source>
        <dbReference type="ARBA" id="ARBA00022741"/>
    </source>
</evidence>
<dbReference type="InterPro" id="IPR043129">
    <property type="entry name" value="ATPase_NBD"/>
</dbReference>
<dbReference type="Proteomes" id="UP000813461">
    <property type="component" value="Unassembled WGS sequence"/>
</dbReference>
<dbReference type="OrthoDB" id="2963168at2759"/>
<reference evidence="3" key="1">
    <citation type="journal article" date="2021" name="Nat. Commun.">
        <title>Genetic determinants of endophytism in the Arabidopsis root mycobiome.</title>
        <authorList>
            <person name="Mesny F."/>
            <person name="Miyauchi S."/>
            <person name="Thiergart T."/>
            <person name="Pickel B."/>
            <person name="Atanasova L."/>
            <person name="Karlsson M."/>
            <person name="Huettel B."/>
            <person name="Barry K.W."/>
            <person name="Haridas S."/>
            <person name="Chen C."/>
            <person name="Bauer D."/>
            <person name="Andreopoulos W."/>
            <person name="Pangilinan J."/>
            <person name="LaButti K."/>
            <person name="Riley R."/>
            <person name="Lipzen A."/>
            <person name="Clum A."/>
            <person name="Drula E."/>
            <person name="Henrissat B."/>
            <person name="Kohler A."/>
            <person name="Grigoriev I.V."/>
            <person name="Martin F.M."/>
            <person name="Hacquard S."/>
        </authorList>
    </citation>
    <scope>NUCLEOTIDE SEQUENCE</scope>
    <source>
        <strain evidence="3">MPI-SDFR-AT-0120</strain>
    </source>
</reference>
<dbReference type="SUPFAM" id="SSF53067">
    <property type="entry name" value="Actin-like ATPase domain"/>
    <property type="match status" value="2"/>
</dbReference>
<evidence type="ECO:0008006" key="5">
    <source>
        <dbReference type="Google" id="ProtNLM"/>
    </source>
</evidence>
<accession>A0A8K0W348</accession>
<comment type="caution">
    <text evidence="3">The sequence shown here is derived from an EMBL/GenBank/DDBJ whole genome shotgun (WGS) entry which is preliminary data.</text>
</comment>
<dbReference type="PANTHER" id="PTHR14187:SF82">
    <property type="entry name" value="FAMILY CHAPERONE, PUTATIVE (AFU_ORTHOLOGUE AFUA_7G08575)-RELATED"/>
    <property type="match status" value="1"/>
</dbReference>
<protein>
    <recommendedName>
        <fullName evidence="5">Actin-like ATPase domain-containing protein</fullName>
    </recommendedName>
</protein>
<dbReference type="PANTHER" id="PTHR14187">
    <property type="entry name" value="ALPHA KINASE/ELONGATION FACTOR 2 KINASE"/>
    <property type="match status" value="1"/>
</dbReference>
<dbReference type="InterPro" id="IPR013126">
    <property type="entry name" value="Hsp_70_fam"/>
</dbReference>
<sequence>MPGNRIVIAVDFGTTYSGVAICETSDDGTQGRQIEVLRNYPSCHTKIGTKDKVPSEIAYLKDGVEWGSNIPTHEGRYMWMKLQLDRRHSGEAAKIMREMFSAGAGPSKKPVDIIADFLRCLKEHILKNLDEMYGEGLWKSLPIVLVITVPAVWSDLAKNRTMSAFEKAGFNNKEIPQLAHILTTTEPEAAAIFTIKTLRGGAHDEQLTVGDGFVVCDMGGGTADLISYKVTALQPTVVEEATVGNGDQCGSTFVDRAFIQLLEDKIGVEEFIKMAGCRASEVPHTKLSQKLARILGDFVMEAKTGFSGKQYSFLRLPHPLSNLPDDESKGIQDGEIRLTPTEMVKLFDFCIKRTCELIDEQLEQATCHGEVEIKYVFLVGGFAESAYVYSEISAFAKKKGITVIRPAYAWSAVVRGAAAKGLEIDNDALVKNRKCRRHYGTAATHIFVAGVHPQSDLYTCPFTGDKRADNCMEWLIQKGQSLSTSASACTKLPLCLDFWMGEDRTANLKLLASNHDVAAARSVHSSIFTVATLQVDLSNVPNSEFTLHHSSTANRLYHRLNFNVEISVQGSLEFSLSVKGNKYGAVKASYEA</sequence>
<keyword evidence="4" id="KW-1185">Reference proteome</keyword>
<keyword evidence="1" id="KW-0547">Nucleotide-binding</keyword>
<evidence type="ECO:0000256" key="2">
    <source>
        <dbReference type="ARBA" id="ARBA00022840"/>
    </source>
</evidence>
<dbReference type="GO" id="GO:0005524">
    <property type="term" value="F:ATP binding"/>
    <property type="evidence" value="ECO:0007669"/>
    <property type="project" value="UniProtKB-KW"/>
</dbReference>
<dbReference type="AlphaFoldDB" id="A0A8K0W348"/>
<dbReference type="GO" id="GO:0140662">
    <property type="term" value="F:ATP-dependent protein folding chaperone"/>
    <property type="evidence" value="ECO:0007669"/>
    <property type="project" value="InterPro"/>
</dbReference>
<dbReference type="EMBL" id="JAGMVJ010000002">
    <property type="protein sequence ID" value="KAH7093078.1"/>
    <property type="molecule type" value="Genomic_DNA"/>
</dbReference>
<gene>
    <name evidence="3" type="ORF">FB567DRAFT_487211</name>
</gene>
<dbReference type="Gene3D" id="3.30.420.40">
    <property type="match status" value="2"/>
</dbReference>
<dbReference type="CDD" id="cd10170">
    <property type="entry name" value="ASKHA_NBD_HSP70"/>
    <property type="match status" value="1"/>
</dbReference>
<proteinExistence type="predicted"/>
<dbReference type="Pfam" id="PF00012">
    <property type="entry name" value="HSP70"/>
    <property type="match status" value="1"/>
</dbReference>
<evidence type="ECO:0000313" key="3">
    <source>
        <dbReference type="EMBL" id="KAH7093078.1"/>
    </source>
</evidence>
<dbReference type="Gene3D" id="3.90.640.10">
    <property type="entry name" value="Actin, Chain A, domain 4"/>
    <property type="match status" value="1"/>
</dbReference>
<evidence type="ECO:0000313" key="4">
    <source>
        <dbReference type="Proteomes" id="UP000813461"/>
    </source>
</evidence>
<organism evidence="3 4">
    <name type="scientific">Paraphoma chrysanthemicola</name>
    <dbReference type="NCBI Taxonomy" id="798071"/>
    <lineage>
        <taxon>Eukaryota</taxon>
        <taxon>Fungi</taxon>
        <taxon>Dikarya</taxon>
        <taxon>Ascomycota</taxon>
        <taxon>Pezizomycotina</taxon>
        <taxon>Dothideomycetes</taxon>
        <taxon>Pleosporomycetidae</taxon>
        <taxon>Pleosporales</taxon>
        <taxon>Pleosporineae</taxon>
        <taxon>Phaeosphaeriaceae</taxon>
        <taxon>Paraphoma</taxon>
    </lineage>
</organism>
<name>A0A8K0W348_9PLEO</name>
<keyword evidence="2" id="KW-0067">ATP-binding</keyword>